<evidence type="ECO:0000313" key="1">
    <source>
        <dbReference type="EMBL" id="EFC44495.1"/>
    </source>
</evidence>
<dbReference type="RefSeq" id="XP_002677239.1">
    <property type="nucleotide sequence ID" value="XM_002677193.1"/>
</dbReference>
<organism evidence="2">
    <name type="scientific">Naegleria gruberi</name>
    <name type="common">Amoeba</name>
    <dbReference type="NCBI Taxonomy" id="5762"/>
    <lineage>
        <taxon>Eukaryota</taxon>
        <taxon>Discoba</taxon>
        <taxon>Heterolobosea</taxon>
        <taxon>Tetramitia</taxon>
        <taxon>Eutetramitia</taxon>
        <taxon>Vahlkampfiidae</taxon>
        <taxon>Naegleria</taxon>
    </lineage>
</organism>
<dbReference type="Proteomes" id="UP000006671">
    <property type="component" value="Unassembled WGS sequence"/>
</dbReference>
<dbReference type="OMA" id="FCMASIT"/>
<dbReference type="eggNOG" id="ENOG502SI34">
    <property type="taxonomic scope" value="Eukaryota"/>
</dbReference>
<dbReference type="GeneID" id="8848436"/>
<keyword evidence="2" id="KW-1185">Reference proteome</keyword>
<proteinExistence type="predicted"/>
<protein>
    <submittedName>
        <fullName evidence="1">Predicted protein</fullName>
    </submittedName>
</protein>
<dbReference type="InParanoid" id="D2VFM2"/>
<dbReference type="InterPro" id="IPR029058">
    <property type="entry name" value="AB_hydrolase_fold"/>
</dbReference>
<dbReference type="SUPFAM" id="SSF53474">
    <property type="entry name" value="alpha/beta-Hydrolases"/>
    <property type="match status" value="1"/>
</dbReference>
<sequence>MANNLKCGGSSMNSARNNNIGMASMAVIMMILLFSSTFCMASITLAVKTTASNNQPTETNTLSTTDDSLSSTTTSISTSTTIQNLKQLFPGLWSYLPGKNASTVAIGDTNGFAFALTERTGEKKTYKGLLQIHANPKPQWLIIDVNSNEISYHFRATPTISTLRVDVRQNRFCFTLNFIPKNSTLLTKVSQFASALLAGEQKVYNFATSTTKYDSAINTLCTTANGVSRVDAFLIGDESIVSCAKKPAKQQNNSPNIFITRNLVIKVGKSMGKGKYLQVSKRCLALDKFDARLADTLGNRYFAELLSDSLDNKKALEKGVSRPTFWFESRAESCTLSYLADGAKCASYLSSSSTKPTKTCIFIHGAGGPYDQAPKYDHYASYWGDVENWTPQCKKRVFAIRNTKTIGWDDASLQKYYCDLAVKESGVNQTVRGVPYLKNVVIFTHSQGGLVMSAALNNKKCALDSTSSWYSISTPFEGAEMIDRLTAYCSAYKNPTNLLSKDYYYGYLATEYGYCDPATGKPYPGYLSLSKNYAKGGVKTTQLYTSNLSRTYRPAGRMCGTSPIGILSRYSLILTALAETTDISNPNDGLLESSSCSSICTGTFTALQSSDFYSGNINHADTSCRNGNGWFSRSKQPCLYYKDKV</sequence>
<name>D2VFM2_NAEGR</name>
<dbReference type="OrthoDB" id="155775at2759"/>
<dbReference type="VEuPathDB" id="AmoebaDB:NAEGRDRAFT_79785"/>
<evidence type="ECO:0000313" key="2">
    <source>
        <dbReference type="Proteomes" id="UP000006671"/>
    </source>
</evidence>
<dbReference type="AlphaFoldDB" id="D2VFM2"/>
<reference evidence="1 2" key="1">
    <citation type="journal article" date="2010" name="Cell">
        <title>The genome of Naegleria gruberi illuminates early eukaryotic versatility.</title>
        <authorList>
            <person name="Fritz-Laylin L.K."/>
            <person name="Prochnik S.E."/>
            <person name="Ginger M.L."/>
            <person name="Dacks J.B."/>
            <person name="Carpenter M.L."/>
            <person name="Field M.C."/>
            <person name="Kuo A."/>
            <person name="Paredez A."/>
            <person name="Chapman J."/>
            <person name="Pham J."/>
            <person name="Shu S."/>
            <person name="Neupane R."/>
            <person name="Cipriano M."/>
            <person name="Mancuso J."/>
            <person name="Tu H."/>
            <person name="Salamov A."/>
            <person name="Lindquist E."/>
            <person name="Shapiro H."/>
            <person name="Lucas S."/>
            <person name="Grigoriev I.V."/>
            <person name="Cande W.Z."/>
            <person name="Fulton C."/>
            <person name="Rokhsar D.S."/>
            <person name="Dawson S.C."/>
        </authorList>
    </citation>
    <scope>NUCLEOTIDE SEQUENCE [LARGE SCALE GENOMIC DNA]</scope>
    <source>
        <strain evidence="1 2">NEG-M</strain>
    </source>
</reference>
<dbReference type="EMBL" id="GG738868">
    <property type="protein sequence ID" value="EFC44495.1"/>
    <property type="molecule type" value="Genomic_DNA"/>
</dbReference>
<gene>
    <name evidence="1" type="ORF">NAEGRDRAFT_79785</name>
</gene>
<dbReference type="Gene3D" id="3.40.50.1820">
    <property type="entry name" value="alpha/beta hydrolase"/>
    <property type="match status" value="1"/>
</dbReference>
<dbReference type="KEGG" id="ngr:NAEGRDRAFT_79785"/>
<accession>D2VFM2</accession>